<sequence length="143" mass="16762">MAYSKKARILKARSLKNLIDCHPQRDEENTNKTPRVTRSGRTIILPKKQDLNRVAVLADIEKAFLQIVLSEKDTGAVRFLFVEKIDKPIVQKFSEQLWLRKIQWDAEPPTGLNDEWSQWCKELLELSEIRVPRFILDSFDENI</sequence>
<accession>A0A8X6QG57</accession>
<reference evidence="1" key="1">
    <citation type="submission" date="2020-08" db="EMBL/GenBank/DDBJ databases">
        <title>Multicomponent nature underlies the extraordinary mechanical properties of spider dragline silk.</title>
        <authorList>
            <person name="Kono N."/>
            <person name="Nakamura H."/>
            <person name="Mori M."/>
            <person name="Yoshida Y."/>
            <person name="Ohtoshi R."/>
            <person name="Malay A.D."/>
            <person name="Moran D.A.P."/>
            <person name="Tomita M."/>
            <person name="Numata K."/>
            <person name="Arakawa K."/>
        </authorList>
    </citation>
    <scope>NUCLEOTIDE SEQUENCE</scope>
</reference>
<organism evidence="1 2">
    <name type="scientific">Nephila pilipes</name>
    <name type="common">Giant wood spider</name>
    <name type="synonym">Nephila maculata</name>
    <dbReference type="NCBI Taxonomy" id="299642"/>
    <lineage>
        <taxon>Eukaryota</taxon>
        <taxon>Metazoa</taxon>
        <taxon>Ecdysozoa</taxon>
        <taxon>Arthropoda</taxon>
        <taxon>Chelicerata</taxon>
        <taxon>Arachnida</taxon>
        <taxon>Araneae</taxon>
        <taxon>Araneomorphae</taxon>
        <taxon>Entelegynae</taxon>
        <taxon>Araneoidea</taxon>
        <taxon>Nephilidae</taxon>
        <taxon>Nephila</taxon>
    </lineage>
</organism>
<gene>
    <name evidence="1" type="ORF">NPIL_419651</name>
</gene>
<evidence type="ECO:0000313" key="2">
    <source>
        <dbReference type="Proteomes" id="UP000887013"/>
    </source>
</evidence>
<comment type="caution">
    <text evidence="1">The sequence shown here is derived from an EMBL/GenBank/DDBJ whole genome shotgun (WGS) entry which is preliminary data.</text>
</comment>
<dbReference type="OrthoDB" id="5876180at2759"/>
<dbReference type="EMBL" id="BMAW01079880">
    <property type="protein sequence ID" value="GFU17145.1"/>
    <property type="molecule type" value="Genomic_DNA"/>
</dbReference>
<dbReference type="AlphaFoldDB" id="A0A8X6QG57"/>
<name>A0A8X6QG57_NEPPI</name>
<protein>
    <submittedName>
        <fullName evidence="1">Uncharacterized protein</fullName>
    </submittedName>
</protein>
<dbReference type="Pfam" id="PF05380">
    <property type="entry name" value="Peptidase_A17"/>
    <property type="match status" value="1"/>
</dbReference>
<proteinExistence type="predicted"/>
<dbReference type="Proteomes" id="UP000887013">
    <property type="component" value="Unassembled WGS sequence"/>
</dbReference>
<evidence type="ECO:0000313" key="1">
    <source>
        <dbReference type="EMBL" id="GFU17145.1"/>
    </source>
</evidence>
<dbReference type="InterPro" id="IPR008042">
    <property type="entry name" value="Retrotrans_Pao"/>
</dbReference>
<keyword evidence="2" id="KW-1185">Reference proteome</keyword>